<feature type="domain" description="Glycosyltransferase subfamily 4-like N-terminal" evidence="3">
    <location>
        <begin position="13"/>
        <end position="178"/>
    </location>
</feature>
<dbReference type="PANTHER" id="PTHR46401">
    <property type="entry name" value="GLYCOSYLTRANSFERASE WBBK-RELATED"/>
    <property type="match status" value="1"/>
</dbReference>
<dbReference type="InterPro" id="IPR028098">
    <property type="entry name" value="Glyco_trans_4-like_N"/>
</dbReference>
<dbReference type="CDD" id="cd03801">
    <property type="entry name" value="GT4_PimA-like"/>
    <property type="match status" value="1"/>
</dbReference>
<dbReference type="NCBIfam" id="TIGR04047">
    <property type="entry name" value="MSMEG_0565_glyc"/>
    <property type="match status" value="1"/>
</dbReference>
<dbReference type="EMBL" id="JAVDXT010000001">
    <property type="protein sequence ID" value="MDR7376461.1"/>
    <property type="molecule type" value="Genomic_DNA"/>
</dbReference>
<dbReference type="SUPFAM" id="SSF53756">
    <property type="entry name" value="UDP-Glycosyltransferase/glycogen phosphorylase"/>
    <property type="match status" value="1"/>
</dbReference>
<evidence type="ECO:0000259" key="3">
    <source>
        <dbReference type="Pfam" id="PF13439"/>
    </source>
</evidence>
<proteinExistence type="predicted"/>
<organism evidence="4 5">
    <name type="scientific">Rhodoferax ferrireducens</name>
    <dbReference type="NCBI Taxonomy" id="192843"/>
    <lineage>
        <taxon>Bacteria</taxon>
        <taxon>Pseudomonadati</taxon>
        <taxon>Pseudomonadota</taxon>
        <taxon>Betaproteobacteria</taxon>
        <taxon>Burkholderiales</taxon>
        <taxon>Comamonadaceae</taxon>
        <taxon>Rhodoferax</taxon>
    </lineage>
</organism>
<dbReference type="InterPro" id="IPR023986">
    <property type="entry name" value="GlycosylTfrase_MSMEG0565"/>
</dbReference>
<reference evidence="4 5" key="1">
    <citation type="submission" date="2023-07" db="EMBL/GenBank/DDBJ databases">
        <title>Sorghum-associated microbial communities from plants grown in Nebraska, USA.</title>
        <authorList>
            <person name="Schachtman D."/>
        </authorList>
    </citation>
    <scope>NUCLEOTIDE SEQUENCE [LARGE SCALE GENOMIC DNA]</scope>
    <source>
        <strain evidence="4 5">BE313</strain>
    </source>
</reference>
<evidence type="ECO:0000259" key="2">
    <source>
        <dbReference type="Pfam" id="PF00534"/>
    </source>
</evidence>
<sequence length="387" mass="41579">MRIGLLTHSVNPRGGVVHTIELAHALCDAGHDVTVMAPATPGQQFFRPLRCASELVPIAPTPPSTPSDMVAMVNSRIAAYIDHLTPLLQRAHFDVLHCHDGIGGNALATLQERGLVNGFVRTVHHMDNFAQPQLMAWQHRSVHQAQQVLCVSRLWRDALRQEHGIAAIEVPNGVDATRYGPTPQAADAALAHRLGIRSIGRVLLCVGGVEERKNTVRVLQAFIQLRAQMPDLQLVIAGGASLLDHSAYARTFQALLQASGCSHDVLLTGPLADADMPGLFRLADVVAMPSLSEGFGLVVLEALCSGVPVVVSHIAPFTEYLRTDDCSWADPLDAGSIADAIQQALAHADRQRIAASAARLAAQFSWPRSAALHADIYSKMRAPSLCL</sequence>
<feature type="domain" description="Glycosyl transferase family 1" evidence="2">
    <location>
        <begin position="199"/>
        <end position="359"/>
    </location>
</feature>
<evidence type="ECO:0000256" key="1">
    <source>
        <dbReference type="ARBA" id="ARBA00022679"/>
    </source>
</evidence>
<protein>
    <submittedName>
        <fullName evidence="4">Glycosyltransferase-like protein</fullName>
    </submittedName>
</protein>
<name>A0ABU2C548_9BURK</name>
<dbReference type="Gene3D" id="3.40.50.2000">
    <property type="entry name" value="Glycogen Phosphorylase B"/>
    <property type="match status" value="2"/>
</dbReference>
<keyword evidence="1" id="KW-0808">Transferase</keyword>
<keyword evidence="5" id="KW-1185">Reference proteome</keyword>
<dbReference type="RefSeq" id="WP_310371406.1">
    <property type="nucleotide sequence ID" value="NZ_JAVDXT010000001.1"/>
</dbReference>
<dbReference type="PANTHER" id="PTHR46401:SF2">
    <property type="entry name" value="GLYCOSYLTRANSFERASE WBBK-RELATED"/>
    <property type="match status" value="1"/>
</dbReference>
<dbReference type="Pfam" id="PF13439">
    <property type="entry name" value="Glyco_transf_4"/>
    <property type="match status" value="1"/>
</dbReference>
<dbReference type="Pfam" id="PF00534">
    <property type="entry name" value="Glycos_transf_1"/>
    <property type="match status" value="1"/>
</dbReference>
<comment type="caution">
    <text evidence="4">The sequence shown here is derived from an EMBL/GenBank/DDBJ whole genome shotgun (WGS) entry which is preliminary data.</text>
</comment>
<evidence type="ECO:0000313" key="5">
    <source>
        <dbReference type="Proteomes" id="UP001180487"/>
    </source>
</evidence>
<gene>
    <name evidence="4" type="ORF">J2X19_001119</name>
</gene>
<dbReference type="InterPro" id="IPR001296">
    <property type="entry name" value="Glyco_trans_1"/>
</dbReference>
<dbReference type="Proteomes" id="UP001180487">
    <property type="component" value="Unassembled WGS sequence"/>
</dbReference>
<evidence type="ECO:0000313" key="4">
    <source>
        <dbReference type="EMBL" id="MDR7376461.1"/>
    </source>
</evidence>
<accession>A0ABU2C548</accession>